<dbReference type="InterPro" id="IPR020802">
    <property type="entry name" value="TesA-like"/>
</dbReference>
<dbReference type="PROSITE" id="PS50075">
    <property type="entry name" value="CARRIER"/>
    <property type="match status" value="1"/>
</dbReference>
<dbReference type="Gene3D" id="3.30.559.10">
    <property type="entry name" value="Chloramphenicol acetyltransferase-like domain"/>
    <property type="match status" value="1"/>
</dbReference>
<name>A0A839PXZ1_9MICO</name>
<dbReference type="NCBIfam" id="TIGR01733">
    <property type="entry name" value="AA-adenyl-dom"/>
    <property type="match status" value="1"/>
</dbReference>
<accession>A0A839PXZ1</accession>
<dbReference type="GO" id="GO:0031177">
    <property type="term" value="F:phosphopantetheine binding"/>
    <property type="evidence" value="ECO:0007669"/>
    <property type="project" value="InterPro"/>
</dbReference>
<comment type="caution">
    <text evidence="5">The sequence shown here is derived from an EMBL/GenBank/DDBJ whole genome shotgun (WGS) entry which is preliminary data.</text>
</comment>
<proteinExistence type="predicted"/>
<reference evidence="5 6" key="1">
    <citation type="submission" date="2020-08" db="EMBL/GenBank/DDBJ databases">
        <title>Genomic Encyclopedia of Type Strains, Phase IV (KMG-V): Genome sequencing to study the core and pangenomes of soil and plant-associated prokaryotes.</title>
        <authorList>
            <person name="Whitman W."/>
        </authorList>
    </citation>
    <scope>NUCLEOTIDE SEQUENCE [LARGE SCALE GENOMIC DNA]</scope>
    <source>
        <strain evidence="5 6">B3ACCR2</strain>
    </source>
</reference>
<dbReference type="Pfam" id="PF00975">
    <property type="entry name" value="Thioesterase"/>
    <property type="match status" value="1"/>
</dbReference>
<dbReference type="PROSITE" id="PS00012">
    <property type="entry name" value="PHOSPHOPANTETHEINE"/>
    <property type="match status" value="1"/>
</dbReference>
<dbReference type="InterPro" id="IPR001242">
    <property type="entry name" value="Condensation_dom"/>
</dbReference>
<dbReference type="GO" id="GO:0008610">
    <property type="term" value="P:lipid biosynthetic process"/>
    <property type="evidence" value="ECO:0007669"/>
    <property type="project" value="UniProtKB-ARBA"/>
</dbReference>
<dbReference type="GO" id="GO:0043041">
    <property type="term" value="P:amino acid activation for nonribosomal peptide biosynthetic process"/>
    <property type="evidence" value="ECO:0007669"/>
    <property type="project" value="TreeGrafter"/>
</dbReference>
<evidence type="ECO:0000256" key="1">
    <source>
        <dbReference type="ARBA" id="ARBA00001957"/>
    </source>
</evidence>
<dbReference type="SUPFAM" id="SSF56801">
    <property type="entry name" value="Acetyl-CoA synthetase-like"/>
    <property type="match status" value="1"/>
</dbReference>
<dbReference type="InterPro" id="IPR000873">
    <property type="entry name" value="AMP-dep_synth/lig_dom"/>
</dbReference>
<dbReference type="AlphaFoldDB" id="A0A839PXZ1"/>
<sequence length="949" mass="100708">MEVLSPPRSLARHPLFQVFLQMAADEYESRPPLFAEPVPFELAVAKFDLSFYVTAKPDEGGLLVAAEYASDLFDESTVAAVCRAFVDTLDEVVGDPTVRIGDLSRPLPARLAPPDSTWSRGHAGEHEDVVAAILGRRSGSPLLTRTRTLDRGGFVDLVGSVAERLTAGGVRPGDHVAVRIGDRLDNLAVLLAVLSLDGVAVQVDPTAPAERQRYMIEDSASGWVVDGLDDEGLTAVPASMTVATSAPTARGAAAPAAGYILYTSGSTGAPKGVLVGTDSLSNLAADVTRRLDLSDRATVLSLARPSFDVSLGETLPALLVGARLVLVSQQEAGDLSLCAELVRRHDVTHVVATPTQLRHLLTLDPTLLEGRFVVATGEELPPGVARDVSATASALVNLYGPTEATVWATGGEVGPDTGPPDIGRPLDNVEVHVLDAGLRPVAIGGTGEIFLGGQCLAHGYWRRPALTAERFVAHPLGDGTRLYRTGDVGRWTASGHLQYLGREDGQVKIRGLRVELGEIASALRDCDGVADAYVSVRRNGEDTALVAHVLPKDGAAPTPEVLRRSVSTRLPGYMVPRAVVVVDSLPRTSNGKIDTAALPAPVEDAGEGRPESDLQRLLADSFAQVLGTPAVGTGTNFFDAGGHSLSAALLAARLSERLGRKVSVARVFENPSVLSMESWLEGDQDAAITGSVVSFRSAGTGRPVVLVPPVNGLPWAYSDLSRAIDGDREVLGLVDPRHGRDTAPRSTVQEIAAALVRCVPDDVARQRPLLVGWSFGGVLAYEMGVLLQAAGRPADRVVLLDSRIASLEAIAPTSVDILWAAVDGAIERDRLVDVTDRVLLDELELRGSPLADLGLEGMARLRALSETNAHCLAHYRPTPSDLTVHVFEAVEGRPPGVQGLRDQWSRFTTGTLTVDPVHCDHVQIGRSPYVDQLDINRWLGDEPLGKDPR</sequence>
<evidence type="ECO:0000256" key="2">
    <source>
        <dbReference type="ARBA" id="ARBA00022450"/>
    </source>
</evidence>
<evidence type="ECO:0000313" key="5">
    <source>
        <dbReference type="EMBL" id="MBB2988397.1"/>
    </source>
</evidence>
<keyword evidence="3" id="KW-0597">Phosphoprotein</keyword>
<evidence type="ECO:0000256" key="3">
    <source>
        <dbReference type="ARBA" id="ARBA00022553"/>
    </source>
</evidence>
<dbReference type="InterPro" id="IPR009081">
    <property type="entry name" value="PP-bd_ACP"/>
</dbReference>
<dbReference type="Gene3D" id="3.40.50.1820">
    <property type="entry name" value="alpha/beta hydrolase"/>
    <property type="match status" value="1"/>
</dbReference>
<dbReference type="GO" id="GO:0044550">
    <property type="term" value="P:secondary metabolite biosynthetic process"/>
    <property type="evidence" value="ECO:0007669"/>
    <property type="project" value="TreeGrafter"/>
</dbReference>
<comment type="cofactor">
    <cofactor evidence="1">
        <name>pantetheine 4'-phosphate</name>
        <dbReference type="ChEBI" id="CHEBI:47942"/>
    </cofactor>
</comment>
<organism evidence="5 6">
    <name type="scientific">Terracoccus luteus</name>
    <dbReference type="NCBI Taxonomy" id="53356"/>
    <lineage>
        <taxon>Bacteria</taxon>
        <taxon>Bacillati</taxon>
        <taxon>Actinomycetota</taxon>
        <taxon>Actinomycetes</taxon>
        <taxon>Micrococcales</taxon>
        <taxon>Intrasporangiaceae</taxon>
        <taxon>Terracoccus</taxon>
    </lineage>
</organism>
<dbReference type="InterPro" id="IPR029058">
    <property type="entry name" value="AB_hydrolase_fold"/>
</dbReference>
<keyword evidence="2" id="KW-0596">Phosphopantetheine</keyword>
<dbReference type="InterPro" id="IPR045851">
    <property type="entry name" value="AMP-bd_C_sf"/>
</dbReference>
<dbReference type="InterPro" id="IPR001031">
    <property type="entry name" value="Thioesterase"/>
</dbReference>
<dbReference type="Gene3D" id="3.30.300.30">
    <property type="match status" value="1"/>
</dbReference>
<dbReference type="GO" id="GO:0005737">
    <property type="term" value="C:cytoplasm"/>
    <property type="evidence" value="ECO:0007669"/>
    <property type="project" value="TreeGrafter"/>
</dbReference>
<dbReference type="InterPro" id="IPR042099">
    <property type="entry name" value="ANL_N_sf"/>
</dbReference>
<gene>
    <name evidence="5" type="ORF">FHW14_003591</name>
</gene>
<protein>
    <submittedName>
        <fullName evidence="5">Amino acid adenylation domain-containing protein</fullName>
    </submittedName>
</protein>
<dbReference type="PANTHER" id="PTHR45527:SF1">
    <property type="entry name" value="FATTY ACID SYNTHASE"/>
    <property type="match status" value="1"/>
</dbReference>
<dbReference type="SUPFAM" id="SSF53474">
    <property type="entry name" value="alpha/beta-Hydrolases"/>
    <property type="match status" value="1"/>
</dbReference>
<dbReference type="PANTHER" id="PTHR45527">
    <property type="entry name" value="NONRIBOSOMAL PEPTIDE SYNTHETASE"/>
    <property type="match status" value="1"/>
</dbReference>
<dbReference type="Proteomes" id="UP000590811">
    <property type="component" value="Unassembled WGS sequence"/>
</dbReference>
<evidence type="ECO:0000313" key="6">
    <source>
        <dbReference type="Proteomes" id="UP000590811"/>
    </source>
</evidence>
<dbReference type="Pfam" id="PF00501">
    <property type="entry name" value="AMP-binding"/>
    <property type="match status" value="1"/>
</dbReference>
<dbReference type="InterPro" id="IPR020845">
    <property type="entry name" value="AMP-binding_CS"/>
</dbReference>
<dbReference type="CDD" id="cd05930">
    <property type="entry name" value="A_NRPS"/>
    <property type="match status" value="1"/>
</dbReference>
<dbReference type="Gene3D" id="3.30.559.30">
    <property type="entry name" value="Nonribosomal peptide synthetase, condensation domain"/>
    <property type="match status" value="1"/>
</dbReference>
<dbReference type="InterPro" id="IPR023213">
    <property type="entry name" value="CAT-like_dom_sf"/>
</dbReference>
<dbReference type="EMBL" id="JACHVT010000010">
    <property type="protein sequence ID" value="MBB2988397.1"/>
    <property type="molecule type" value="Genomic_DNA"/>
</dbReference>
<dbReference type="Gene3D" id="3.40.50.12780">
    <property type="entry name" value="N-terminal domain of ligase-like"/>
    <property type="match status" value="1"/>
</dbReference>
<dbReference type="SUPFAM" id="SSF47336">
    <property type="entry name" value="ACP-like"/>
    <property type="match status" value="1"/>
</dbReference>
<dbReference type="SMART" id="SM00823">
    <property type="entry name" value="PKS_PP"/>
    <property type="match status" value="1"/>
</dbReference>
<dbReference type="Gene3D" id="1.10.1200.10">
    <property type="entry name" value="ACP-like"/>
    <property type="match status" value="1"/>
</dbReference>
<dbReference type="Pfam" id="PF13193">
    <property type="entry name" value="AMP-binding_C"/>
    <property type="match status" value="1"/>
</dbReference>
<dbReference type="InterPro" id="IPR036736">
    <property type="entry name" value="ACP-like_sf"/>
</dbReference>
<dbReference type="Pfam" id="PF00550">
    <property type="entry name" value="PP-binding"/>
    <property type="match status" value="1"/>
</dbReference>
<dbReference type="Pfam" id="PF00668">
    <property type="entry name" value="Condensation"/>
    <property type="match status" value="1"/>
</dbReference>
<dbReference type="PROSITE" id="PS00455">
    <property type="entry name" value="AMP_BINDING"/>
    <property type="match status" value="1"/>
</dbReference>
<dbReference type="InterPro" id="IPR025110">
    <property type="entry name" value="AMP-bd_C"/>
</dbReference>
<evidence type="ECO:0000259" key="4">
    <source>
        <dbReference type="PROSITE" id="PS50075"/>
    </source>
</evidence>
<dbReference type="SUPFAM" id="SSF52777">
    <property type="entry name" value="CoA-dependent acyltransferases"/>
    <property type="match status" value="1"/>
</dbReference>
<dbReference type="GO" id="GO:0003824">
    <property type="term" value="F:catalytic activity"/>
    <property type="evidence" value="ECO:0007669"/>
    <property type="project" value="InterPro"/>
</dbReference>
<dbReference type="InterPro" id="IPR020806">
    <property type="entry name" value="PKS_PP-bd"/>
</dbReference>
<feature type="domain" description="Carrier" evidence="4">
    <location>
        <begin position="609"/>
        <end position="684"/>
    </location>
</feature>
<dbReference type="InterPro" id="IPR010071">
    <property type="entry name" value="AA_adenyl_dom"/>
</dbReference>
<dbReference type="SMART" id="SM00824">
    <property type="entry name" value="PKS_TE"/>
    <property type="match status" value="1"/>
</dbReference>
<dbReference type="InterPro" id="IPR006162">
    <property type="entry name" value="Ppantetheine_attach_site"/>
</dbReference>